<accession>A0A0C9W211</accession>
<proteinExistence type="predicted"/>
<reference evidence="1 2" key="1">
    <citation type="submission" date="2014-06" db="EMBL/GenBank/DDBJ databases">
        <title>Evolutionary Origins and Diversification of the Mycorrhizal Mutualists.</title>
        <authorList>
            <consortium name="DOE Joint Genome Institute"/>
            <consortium name="Mycorrhizal Genomics Consortium"/>
            <person name="Kohler A."/>
            <person name="Kuo A."/>
            <person name="Nagy L.G."/>
            <person name="Floudas D."/>
            <person name="Copeland A."/>
            <person name="Barry K.W."/>
            <person name="Cichocki N."/>
            <person name="Veneault-Fourrey C."/>
            <person name="LaButti K."/>
            <person name="Lindquist E.A."/>
            <person name="Lipzen A."/>
            <person name="Lundell T."/>
            <person name="Morin E."/>
            <person name="Murat C."/>
            <person name="Riley R."/>
            <person name="Ohm R."/>
            <person name="Sun H."/>
            <person name="Tunlid A."/>
            <person name="Henrissat B."/>
            <person name="Grigoriev I.V."/>
            <person name="Hibbett D.S."/>
            <person name="Martin F."/>
        </authorList>
    </citation>
    <scope>NUCLEOTIDE SEQUENCE [LARGE SCALE GENOMIC DNA]</scope>
    <source>
        <strain evidence="1 2">SS14</strain>
    </source>
</reference>
<sequence>MTAVSGSRAVSVTARNPALSDCRIRVKLKAPTLRDLIAEDPDGKWPEQEHGKFYKSRAPPISILISILLNACNGYTYDASRFTRIIEACQTGSRSSKNPATRRATGIKEQRIQKVIQNGTMK</sequence>
<name>A0A0C9W211_SPHS4</name>
<dbReference type="AlphaFoldDB" id="A0A0C9W211"/>
<dbReference type="Proteomes" id="UP000054279">
    <property type="component" value="Unassembled WGS sequence"/>
</dbReference>
<evidence type="ECO:0000313" key="2">
    <source>
        <dbReference type="Proteomes" id="UP000054279"/>
    </source>
</evidence>
<organism evidence="1 2">
    <name type="scientific">Sphaerobolus stellatus (strain SS14)</name>
    <dbReference type="NCBI Taxonomy" id="990650"/>
    <lineage>
        <taxon>Eukaryota</taxon>
        <taxon>Fungi</taxon>
        <taxon>Dikarya</taxon>
        <taxon>Basidiomycota</taxon>
        <taxon>Agaricomycotina</taxon>
        <taxon>Agaricomycetes</taxon>
        <taxon>Phallomycetidae</taxon>
        <taxon>Geastrales</taxon>
        <taxon>Sphaerobolaceae</taxon>
        <taxon>Sphaerobolus</taxon>
    </lineage>
</organism>
<evidence type="ECO:0000313" key="1">
    <source>
        <dbReference type="EMBL" id="KIJ44996.1"/>
    </source>
</evidence>
<dbReference type="HOGENOM" id="CLU_2028228_0_0_1"/>
<dbReference type="EMBL" id="KN837114">
    <property type="protein sequence ID" value="KIJ44996.1"/>
    <property type="molecule type" value="Genomic_DNA"/>
</dbReference>
<keyword evidence="2" id="KW-1185">Reference proteome</keyword>
<protein>
    <submittedName>
        <fullName evidence="1">Uncharacterized protein</fullName>
    </submittedName>
</protein>
<gene>
    <name evidence="1" type="ORF">M422DRAFT_30175</name>
</gene>